<dbReference type="InterPro" id="IPR007560">
    <property type="entry name" value="Restrct_endonuc_IV_Mrr"/>
</dbReference>
<reference evidence="3 4" key="1">
    <citation type="submission" date="2023-08" db="EMBL/GenBank/DDBJ databases">
        <title>Nocardioides seae sp. nov., a bacterium isolated from a soil.</title>
        <authorList>
            <person name="Wang X."/>
        </authorList>
    </citation>
    <scope>NUCLEOTIDE SEQUENCE [LARGE SCALE GENOMIC DNA]</scope>
    <source>
        <strain evidence="3 4">YZH12</strain>
    </source>
</reference>
<feature type="domain" description="Restriction endonuclease type IV Mrr" evidence="2">
    <location>
        <begin position="18"/>
        <end position="109"/>
    </location>
</feature>
<keyword evidence="3" id="KW-0378">Hydrolase</keyword>
<accession>A0ABU3PQY0</accession>
<dbReference type="GO" id="GO:0004519">
    <property type="term" value="F:endonuclease activity"/>
    <property type="evidence" value="ECO:0007669"/>
    <property type="project" value="UniProtKB-KW"/>
</dbReference>
<evidence type="ECO:0000313" key="4">
    <source>
        <dbReference type="Proteomes" id="UP001268542"/>
    </source>
</evidence>
<feature type="transmembrane region" description="Helical" evidence="1">
    <location>
        <begin position="293"/>
        <end position="315"/>
    </location>
</feature>
<dbReference type="RefSeq" id="WP_315730573.1">
    <property type="nucleotide sequence ID" value="NZ_JAVYII010000001.1"/>
</dbReference>
<dbReference type="EMBL" id="JAVYII010000001">
    <property type="protein sequence ID" value="MDT9591613.1"/>
    <property type="molecule type" value="Genomic_DNA"/>
</dbReference>
<dbReference type="EC" id="3.1.21.-" evidence="3"/>
<dbReference type="Pfam" id="PF04471">
    <property type="entry name" value="Mrr_cat"/>
    <property type="match status" value="1"/>
</dbReference>
<dbReference type="InterPro" id="IPR011856">
    <property type="entry name" value="tRNA_endonuc-like_dom_sf"/>
</dbReference>
<feature type="transmembrane region" description="Helical" evidence="1">
    <location>
        <begin position="327"/>
        <end position="344"/>
    </location>
</feature>
<evidence type="ECO:0000256" key="1">
    <source>
        <dbReference type="SAM" id="Phobius"/>
    </source>
</evidence>
<evidence type="ECO:0000259" key="2">
    <source>
        <dbReference type="Pfam" id="PF04471"/>
    </source>
</evidence>
<keyword evidence="1" id="KW-0812">Transmembrane</keyword>
<keyword evidence="3" id="KW-0540">Nuclease</keyword>
<feature type="transmembrane region" description="Helical" evidence="1">
    <location>
        <begin position="359"/>
        <end position="378"/>
    </location>
</feature>
<gene>
    <name evidence="3" type="ORF">RDV89_00945</name>
</gene>
<keyword evidence="1" id="KW-1133">Transmembrane helix</keyword>
<dbReference type="InterPro" id="IPR011335">
    <property type="entry name" value="Restrct_endonuc-II-like"/>
</dbReference>
<comment type="caution">
    <text evidence="3">The sequence shown here is derived from an EMBL/GenBank/DDBJ whole genome shotgun (WGS) entry which is preliminary data.</text>
</comment>
<dbReference type="GO" id="GO:0016787">
    <property type="term" value="F:hydrolase activity"/>
    <property type="evidence" value="ECO:0007669"/>
    <property type="project" value="UniProtKB-KW"/>
</dbReference>
<keyword evidence="4" id="KW-1185">Reference proteome</keyword>
<protein>
    <submittedName>
        <fullName evidence="3">Restriction endonuclease</fullName>
        <ecNumber evidence="3">3.1.21.-</ecNumber>
    </submittedName>
</protein>
<evidence type="ECO:0000313" key="3">
    <source>
        <dbReference type="EMBL" id="MDT9591613.1"/>
    </source>
</evidence>
<dbReference type="Gene3D" id="3.40.1350.10">
    <property type="match status" value="1"/>
</dbReference>
<sequence length="387" mass="40323">MRTDAAVYGGPREVSDWEIAEGLGAAWLVYLGYSDARVTAGGADGGLDVLGEDVAAQVKFKAHQVGAPAVQQLYGAGARGGSRDLHFFTGTSYSQQAIDYADATGVALWLFDWPGGVRPANEVASLALSDRARRAHTSTDGSPTREVAADVNISERTTQDARSLFELDEIAERAAAGTQTSADLAQAHAVFAAIAGREANNRLARAVTEDGAAAPSPGLAAGHESERLGRHPFPHPHGLPQVPYVPPVRVDRRSRWTVPPGVELVVALPLWVAVYLAIAAMWAAFAADTGAEVARVTLGLVVAVVVSGGLAWATGQAAAKYGRPTRWSAIGVAVGAMSSFGRGVDPVAGSPSEETQEMVGMLCALVLAVAVVATTFVASRRQHDPDE</sequence>
<feature type="transmembrane region" description="Helical" evidence="1">
    <location>
        <begin position="262"/>
        <end position="287"/>
    </location>
</feature>
<dbReference type="Proteomes" id="UP001268542">
    <property type="component" value="Unassembled WGS sequence"/>
</dbReference>
<organism evidence="3 4">
    <name type="scientific">Nocardioides imazamoxiresistens</name>
    <dbReference type="NCBI Taxonomy" id="3231893"/>
    <lineage>
        <taxon>Bacteria</taxon>
        <taxon>Bacillati</taxon>
        <taxon>Actinomycetota</taxon>
        <taxon>Actinomycetes</taxon>
        <taxon>Propionibacteriales</taxon>
        <taxon>Nocardioidaceae</taxon>
        <taxon>Nocardioides</taxon>
    </lineage>
</organism>
<dbReference type="SUPFAM" id="SSF52980">
    <property type="entry name" value="Restriction endonuclease-like"/>
    <property type="match status" value="1"/>
</dbReference>
<keyword evidence="3" id="KW-0255">Endonuclease</keyword>
<name>A0ABU3PQY0_9ACTN</name>
<proteinExistence type="predicted"/>
<keyword evidence="1" id="KW-0472">Membrane</keyword>